<evidence type="ECO:0000313" key="2">
    <source>
        <dbReference type="EMBL" id="MFC3673968.1"/>
    </source>
</evidence>
<dbReference type="NCBIfam" id="TIGR01444">
    <property type="entry name" value="fkbM_fam"/>
    <property type="match status" value="1"/>
</dbReference>
<dbReference type="InterPro" id="IPR053188">
    <property type="entry name" value="FkbM_Methyltransferase"/>
</dbReference>
<dbReference type="SUPFAM" id="SSF53335">
    <property type="entry name" value="S-adenosyl-L-methionine-dependent methyltransferases"/>
    <property type="match status" value="1"/>
</dbReference>
<keyword evidence="2" id="KW-0808">Transferase</keyword>
<dbReference type="Pfam" id="PF05050">
    <property type="entry name" value="Methyltransf_21"/>
    <property type="match status" value="1"/>
</dbReference>
<proteinExistence type="predicted"/>
<organism evidence="2 3">
    <name type="scientific">Ferrovibrio xuzhouensis</name>
    <dbReference type="NCBI Taxonomy" id="1576914"/>
    <lineage>
        <taxon>Bacteria</taxon>
        <taxon>Pseudomonadati</taxon>
        <taxon>Pseudomonadota</taxon>
        <taxon>Alphaproteobacteria</taxon>
        <taxon>Rhodospirillales</taxon>
        <taxon>Rhodospirillaceae</taxon>
        <taxon>Ferrovibrio</taxon>
    </lineage>
</organism>
<dbReference type="RefSeq" id="WP_379720048.1">
    <property type="nucleotide sequence ID" value="NZ_JBHRYJ010000001.1"/>
</dbReference>
<name>A0ABV7V936_9PROT</name>
<sequence length="260" mass="29427">MMLQPLKRWIRSTSRSLGYDIMPLRDIKDRDFAIHLGQLFRHLDIDCVLDVGANTGQYHDFLREQVPYAGRIISFEPVRQNIEILRQRQAADPKWTILGHALGSSRSQATINVMKSDQFSSFRMPDNTAVPEFEGLNETSHSELVEIHRLDDILPDLQARHGFRNIYLKVDTQGFDLEVLAGAAASLPAIRALQTEASIIGIYRDMPDYMQTIRYLNERNFDISGLYPISRDPAMRLIEFDCVMVNRHASAAGAGHTGAG</sequence>
<evidence type="ECO:0000259" key="1">
    <source>
        <dbReference type="Pfam" id="PF05050"/>
    </source>
</evidence>
<keyword evidence="2" id="KW-0489">Methyltransferase</keyword>
<comment type="caution">
    <text evidence="2">The sequence shown here is derived from an EMBL/GenBank/DDBJ whole genome shotgun (WGS) entry which is preliminary data.</text>
</comment>
<dbReference type="InterPro" id="IPR029063">
    <property type="entry name" value="SAM-dependent_MTases_sf"/>
</dbReference>
<evidence type="ECO:0000313" key="3">
    <source>
        <dbReference type="Proteomes" id="UP001595711"/>
    </source>
</evidence>
<gene>
    <name evidence="2" type="ORF">ACFOOQ_00325</name>
</gene>
<feature type="domain" description="Methyltransferase FkbM" evidence="1">
    <location>
        <begin position="50"/>
        <end position="222"/>
    </location>
</feature>
<dbReference type="EMBL" id="JBHRYJ010000001">
    <property type="protein sequence ID" value="MFC3673968.1"/>
    <property type="molecule type" value="Genomic_DNA"/>
</dbReference>
<dbReference type="GO" id="GO:0008168">
    <property type="term" value="F:methyltransferase activity"/>
    <property type="evidence" value="ECO:0007669"/>
    <property type="project" value="UniProtKB-KW"/>
</dbReference>
<dbReference type="PANTHER" id="PTHR36973:SF4">
    <property type="entry name" value="NODULATION PROTEIN"/>
    <property type="match status" value="1"/>
</dbReference>
<reference evidence="3" key="1">
    <citation type="journal article" date="2019" name="Int. J. Syst. Evol. Microbiol.">
        <title>The Global Catalogue of Microorganisms (GCM) 10K type strain sequencing project: providing services to taxonomists for standard genome sequencing and annotation.</title>
        <authorList>
            <consortium name="The Broad Institute Genomics Platform"/>
            <consortium name="The Broad Institute Genome Sequencing Center for Infectious Disease"/>
            <person name="Wu L."/>
            <person name="Ma J."/>
        </authorList>
    </citation>
    <scope>NUCLEOTIDE SEQUENCE [LARGE SCALE GENOMIC DNA]</scope>
    <source>
        <strain evidence="3">KCTC 42182</strain>
    </source>
</reference>
<keyword evidence="3" id="KW-1185">Reference proteome</keyword>
<accession>A0ABV7V936</accession>
<dbReference type="InterPro" id="IPR006342">
    <property type="entry name" value="FkbM_mtfrase"/>
</dbReference>
<protein>
    <submittedName>
        <fullName evidence="2">FkbM family methyltransferase</fullName>
    </submittedName>
</protein>
<dbReference type="Gene3D" id="3.40.50.150">
    <property type="entry name" value="Vaccinia Virus protein VP39"/>
    <property type="match status" value="1"/>
</dbReference>
<dbReference type="PANTHER" id="PTHR36973">
    <property type="entry name" value="SLL1456 PROTEIN-RELATED"/>
    <property type="match status" value="1"/>
</dbReference>
<dbReference type="Proteomes" id="UP001595711">
    <property type="component" value="Unassembled WGS sequence"/>
</dbReference>
<dbReference type="GO" id="GO:0032259">
    <property type="term" value="P:methylation"/>
    <property type="evidence" value="ECO:0007669"/>
    <property type="project" value="UniProtKB-KW"/>
</dbReference>